<dbReference type="InParanoid" id="A0A1X7VMX9"/>
<organism evidence="1">
    <name type="scientific">Amphimedon queenslandica</name>
    <name type="common">Sponge</name>
    <dbReference type="NCBI Taxonomy" id="400682"/>
    <lineage>
        <taxon>Eukaryota</taxon>
        <taxon>Metazoa</taxon>
        <taxon>Porifera</taxon>
        <taxon>Demospongiae</taxon>
        <taxon>Heteroscleromorpha</taxon>
        <taxon>Haplosclerida</taxon>
        <taxon>Niphatidae</taxon>
        <taxon>Amphimedon</taxon>
    </lineage>
</organism>
<dbReference type="EnsemblMetazoa" id="Aqu2.1.41239_001">
    <property type="protein sequence ID" value="Aqu2.1.41239_001"/>
    <property type="gene ID" value="Aqu2.1.41239"/>
</dbReference>
<accession>A0A1X7VMX9</accession>
<proteinExistence type="predicted"/>
<dbReference type="AlphaFoldDB" id="A0A1X7VMX9"/>
<sequence>MAANGWKLSLIHYLFLDMSGMKRYLYSKGKDNET</sequence>
<evidence type="ECO:0000313" key="1">
    <source>
        <dbReference type="EnsemblMetazoa" id="Aqu2.1.41239_001"/>
    </source>
</evidence>
<protein>
    <submittedName>
        <fullName evidence="1">Uncharacterized protein</fullName>
    </submittedName>
</protein>
<name>A0A1X7VMX9_AMPQE</name>
<reference evidence="1" key="1">
    <citation type="submission" date="2017-05" db="UniProtKB">
        <authorList>
            <consortium name="EnsemblMetazoa"/>
        </authorList>
    </citation>
    <scope>IDENTIFICATION</scope>
</reference>